<gene>
    <name evidence="1" type="ORF">L6452_35575</name>
</gene>
<dbReference type="Proteomes" id="UP001055879">
    <property type="component" value="Linkage Group LG13"/>
</dbReference>
<comment type="caution">
    <text evidence="1">The sequence shown here is derived from an EMBL/GenBank/DDBJ whole genome shotgun (WGS) entry which is preliminary data.</text>
</comment>
<dbReference type="EMBL" id="CM042059">
    <property type="protein sequence ID" value="KAI3680799.1"/>
    <property type="molecule type" value="Genomic_DNA"/>
</dbReference>
<evidence type="ECO:0000313" key="2">
    <source>
        <dbReference type="Proteomes" id="UP001055879"/>
    </source>
</evidence>
<reference evidence="1 2" key="2">
    <citation type="journal article" date="2022" name="Mol. Ecol. Resour.">
        <title>The genomes of chicory, endive, great burdock and yacon provide insights into Asteraceae paleo-polyploidization history and plant inulin production.</title>
        <authorList>
            <person name="Fan W."/>
            <person name="Wang S."/>
            <person name="Wang H."/>
            <person name="Wang A."/>
            <person name="Jiang F."/>
            <person name="Liu H."/>
            <person name="Zhao H."/>
            <person name="Xu D."/>
            <person name="Zhang Y."/>
        </authorList>
    </citation>
    <scope>NUCLEOTIDE SEQUENCE [LARGE SCALE GENOMIC DNA]</scope>
    <source>
        <strain evidence="2">cv. Niubang</strain>
    </source>
</reference>
<accession>A0ACB8Y7X7</accession>
<organism evidence="1 2">
    <name type="scientific">Arctium lappa</name>
    <name type="common">Greater burdock</name>
    <name type="synonym">Lappa major</name>
    <dbReference type="NCBI Taxonomy" id="4217"/>
    <lineage>
        <taxon>Eukaryota</taxon>
        <taxon>Viridiplantae</taxon>
        <taxon>Streptophyta</taxon>
        <taxon>Embryophyta</taxon>
        <taxon>Tracheophyta</taxon>
        <taxon>Spermatophyta</taxon>
        <taxon>Magnoliopsida</taxon>
        <taxon>eudicotyledons</taxon>
        <taxon>Gunneridae</taxon>
        <taxon>Pentapetalae</taxon>
        <taxon>asterids</taxon>
        <taxon>campanulids</taxon>
        <taxon>Asterales</taxon>
        <taxon>Asteraceae</taxon>
        <taxon>Carduoideae</taxon>
        <taxon>Cardueae</taxon>
        <taxon>Arctiinae</taxon>
        <taxon>Arctium</taxon>
    </lineage>
</organism>
<name>A0ACB8Y7X7_ARCLA</name>
<keyword evidence="2" id="KW-1185">Reference proteome</keyword>
<reference evidence="2" key="1">
    <citation type="journal article" date="2022" name="Mol. Ecol. Resour.">
        <title>The genomes of chicory, endive, great burdock and yacon provide insights into Asteraceae palaeo-polyploidization history and plant inulin production.</title>
        <authorList>
            <person name="Fan W."/>
            <person name="Wang S."/>
            <person name="Wang H."/>
            <person name="Wang A."/>
            <person name="Jiang F."/>
            <person name="Liu H."/>
            <person name="Zhao H."/>
            <person name="Xu D."/>
            <person name="Zhang Y."/>
        </authorList>
    </citation>
    <scope>NUCLEOTIDE SEQUENCE [LARGE SCALE GENOMIC DNA]</scope>
    <source>
        <strain evidence="2">cv. Niubang</strain>
    </source>
</reference>
<proteinExistence type="predicted"/>
<protein>
    <submittedName>
        <fullName evidence="1">Uncharacterized protein</fullName>
    </submittedName>
</protein>
<evidence type="ECO:0000313" key="1">
    <source>
        <dbReference type="EMBL" id="KAI3680799.1"/>
    </source>
</evidence>
<sequence>MKNAIRCCISCILPCGSLDVIRIVHANGRVEEISGTIQASEIMKANPKHVLKKPSSPSSYTDEGVTKCPKIVILSPDVKLQRGKIYFLVPAPMPDSMPRKTGSKSSSSSTSSKKMSNKKSNHVVMWRPRLESISEVTSDA</sequence>